<accession>A0A9D3ZRE8</accession>
<name>A0A9D3ZRE8_9ROSI</name>
<keyword evidence="4" id="KW-1185">Reference proteome</keyword>
<organism evidence="3 4">
    <name type="scientific">Gossypium stocksii</name>
    <dbReference type="NCBI Taxonomy" id="47602"/>
    <lineage>
        <taxon>Eukaryota</taxon>
        <taxon>Viridiplantae</taxon>
        <taxon>Streptophyta</taxon>
        <taxon>Embryophyta</taxon>
        <taxon>Tracheophyta</taxon>
        <taxon>Spermatophyta</taxon>
        <taxon>Magnoliopsida</taxon>
        <taxon>eudicotyledons</taxon>
        <taxon>Gunneridae</taxon>
        <taxon>Pentapetalae</taxon>
        <taxon>rosids</taxon>
        <taxon>malvids</taxon>
        <taxon>Malvales</taxon>
        <taxon>Malvaceae</taxon>
        <taxon>Malvoideae</taxon>
        <taxon>Gossypium</taxon>
    </lineage>
</organism>
<feature type="signal peptide" evidence="1">
    <location>
        <begin position="1"/>
        <end position="18"/>
    </location>
</feature>
<protein>
    <recommendedName>
        <fullName evidence="2">HAT C-terminal dimerisation domain-containing protein</fullName>
    </recommendedName>
</protein>
<feature type="chain" id="PRO_5038505139" description="HAT C-terminal dimerisation domain-containing protein" evidence="1">
    <location>
        <begin position="19"/>
        <end position="152"/>
    </location>
</feature>
<feature type="domain" description="HAT C-terminal dimerisation" evidence="2">
    <location>
        <begin position="2"/>
        <end position="59"/>
    </location>
</feature>
<dbReference type="GO" id="GO:0046983">
    <property type="term" value="F:protein dimerization activity"/>
    <property type="evidence" value="ECO:0007669"/>
    <property type="project" value="InterPro"/>
</dbReference>
<dbReference type="InterPro" id="IPR008906">
    <property type="entry name" value="HATC_C_dom"/>
</dbReference>
<dbReference type="EMBL" id="JAIQCV010000009">
    <property type="protein sequence ID" value="KAH1063756.1"/>
    <property type="molecule type" value="Genomic_DNA"/>
</dbReference>
<dbReference type="InterPro" id="IPR012337">
    <property type="entry name" value="RNaseH-like_sf"/>
</dbReference>
<dbReference type="PANTHER" id="PTHR23272">
    <property type="entry name" value="BED FINGER-RELATED"/>
    <property type="match status" value="1"/>
</dbReference>
<keyword evidence="1" id="KW-0732">Signal</keyword>
<dbReference type="OrthoDB" id="1001684at2759"/>
<dbReference type="Pfam" id="PF05699">
    <property type="entry name" value="Dimer_Tnp_hAT"/>
    <property type="match status" value="1"/>
</dbReference>
<sequence>MNSPRFLILAQMARDILAILISTVASESAFSTWWTCSDSFRSSLTPLMVEALVCIQNWLRKSNDAINLEDYVDELQTIKDVNDQDPLDSDRIISYKDTLIGREFGDYQQSLMNGLEDMDEEDDDNFSQELDQLIDEKGVTSPSLSKNEKRHI</sequence>
<reference evidence="3 4" key="1">
    <citation type="journal article" date="2021" name="Plant Biotechnol. J.">
        <title>Multi-omics assisted identification of the key and species-specific regulatory components of drought-tolerant mechanisms in Gossypium stocksii.</title>
        <authorList>
            <person name="Yu D."/>
            <person name="Ke L."/>
            <person name="Zhang D."/>
            <person name="Wu Y."/>
            <person name="Sun Y."/>
            <person name="Mei J."/>
            <person name="Sun J."/>
            <person name="Sun Y."/>
        </authorList>
    </citation>
    <scope>NUCLEOTIDE SEQUENCE [LARGE SCALE GENOMIC DNA]</scope>
    <source>
        <strain evidence="4">cv. E1</strain>
        <tissue evidence="3">Leaf</tissue>
    </source>
</reference>
<proteinExistence type="predicted"/>
<dbReference type="PANTHER" id="PTHR23272:SF177">
    <property type="entry name" value="ZINC FINGER BED DOMAIN-CONTAINING PROTEIN RICESLEEPER 1-LIKE"/>
    <property type="match status" value="1"/>
</dbReference>
<evidence type="ECO:0000313" key="3">
    <source>
        <dbReference type="EMBL" id="KAH1063756.1"/>
    </source>
</evidence>
<gene>
    <name evidence="3" type="ORF">J1N35_028743</name>
</gene>
<evidence type="ECO:0000256" key="1">
    <source>
        <dbReference type="SAM" id="SignalP"/>
    </source>
</evidence>
<dbReference type="SUPFAM" id="SSF53098">
    <property type="entry name" value="Ribonuclease H-like"/>
    <property type="match status" value="1"/>
</dbReference>
<dbReference type="Proteomes" id="UP000828251">
    <property type="component" value="Unassembled WGS sequence"/>
</dbReference>
<evidence type="ECO:0000259" key="2">
    <source>
        <dbReference type="Pfam" id="PF05699"/>
    </source>
</evidence>
<comment type="caution">
    <text evidence="3">The sequence shown here is derived from an EMBL/GenBank/DDBJ whole genome shotgun (WGS) entry which is preliminary data.</text>
</comment>
<evidence type="ECO:0000313" key="4">
    <source>
        <dbReference type="Proteomes" id="UP000828251"/>
    </source>
</evidence>
<dbReference type="AlphaFoldDB" id="A0A9D3ZRE8"/>